<dbReference type="OrthoDB" id="432528at2759"/>
<keyword evidence="2" id="KW-1185">Reference proteome</keyword>
<organism evidence="1 2">
    <name type="scientific">Diversispora epigaea</name>
    <dbReference type="NCBI Taxonomy" id="1348612"/>
    <lineage>
        <taxon>Eukaryota</taxon>
        <taxon>Fungi</taxon>
        <taxon>Fungi incertae sedis</taxon>
        <taxon>Mucoromycota</taxon>
        <taxon>Glomeromycotina</taxon>
        <taxon>Glomeromycetes</taxon>
        <taxon>Diversisporales</taxon>
        <taxon>Diversisporaceae</taxon>
        <taxon>Diversispora</taxon>
    </lineage>
</organism>
<dbReference type="SUPFAM" id="SSF117281">
    <property type="entry name" value="Kelch motif"/>
    <property type="match status" value="1"/>
</dbReference>
<proteinExistence type="predicted"/>
<dbReference type="Gene3D" id="2.120.10.80">
    <property type="entry name" value="Kelch-type beta propeller"/>
    <property type="match status" value="1"/>
</dbReference>
<sequence>MGRRSHIPVIIVSQKKAENSVNEISFTNGPAPRSDYTVTLFDNYVVYIGGVETSSSTSTLVDINVILVFDTSSSTWNTFQATGPDIGSRMGHTAILGSDEKIFVYRGIILSSLNPIVYFAVLDITSLLYQWSTPELKNVNNSNLSSSIYDTTTSSQLYVMNTENYSWISSYPQKKLKVTQKNEKRESNENINKADIHANEVIESSLPTHPVNRLSTIKNLTSEKRKDDIIILSESVIYLEKNIDKDNLKGKKVTDIHANEVIESSLPTHPVNRLSTIKNLTSEKRKDDIIILSESVIYLEKNIDKDNLKGKKSIIY</sequence>
<protein>
    <submittedName>
        <fullName evidence="1">Uncharacterized protein</fullName>
    </submittedName>
</protein>
<dbReference type="AlphaFoldDB" id="A0A397GKI7"/>
<gene>
    <name evidence="1" type="ORF">Glove_519g99</name>
</gene>
<evidence type="ECO:0000313" key="2">
    <source>
        <dbReference type="Proteomes" id="UP000266861"/>
    </source>
</evidence>
<name>A0A397GKI7_9GLOM</name>
<dbReference type="EMBL" id="PQFF01000448">
    <property type="protein sequence ID" value="RHZ49573.1"/>
    <property type="molecule type" value="Genomic_DNA"/>
</dbReference>
<comment type="caution">
    <text evidence="1">The sequence shown here is derived from an EMBL/GenBank/DDBJ whole genome shotgun (WGS) entry which is preliminary data.</text>
</comment>
<dbReference type="Proteomes" id="UP000266861">
    <property type="component" value="Unassembled WGS sequence"/>
</dbReference>
<reference evidence="1 2" key="1">
    <citation type="submission" date="2018-08" db="EMBL/GenBank/DDBJ databases">
        <title>Genome and evolution of the arbuscular mycorrhizal fungus Diversispora epigaea (formerly Glomus versiforme) and its bacterial endosymbionts.</title>
        <authorList>
            <person name="Sun X."/>
            <person name="Fei Z."/>
            <person name="Harrison M."/>
        </authorList>
    </citation>
    <scope>NUCLEOTIDE SEQUENCE [LARGE SCALE GENOMIC DNA]</scope>
    <source>
        <strain evidence="1 2">IT104</strain>
    </source>
</reference>
<accession>A0A397GKI7</accession>
<evidence type="ECO:0000313" key="1">
    <source>
        <dbReference type="EMBL" id="RHZ49573.1"/>
    </source>
</evidence>
<dbReference type="InterPro" id="IPR015915">
    <property type="entry name" value="Kelch-typ_b-propeller"/>
</dbReference>